<protein>
    <submittedName>
        <fullName evidence="4">LuxR C-terminal-related transcriptional regulator</fullName>
    </submittedName>
</protein>
<dbReference type="Pfam" id="PF00196">
    <property type="entry name" value="GerE"/>
    <property type="match status" value="1"/>
</dbReference>
<dbReference type="InterPro" id="IPR016032">
    <property type="entry name" value="Sig_transdc_resp-reg_C-effctor"/>
</dbReference>
<dbReference type="InterPro" id="IPR027417">
    <property type="entry name" value="P-loop_NTPase"/>
</dbReference>
<dbReference type="CDD" id="cd06170">
    <property type="entry name" value="LuxR_C_like"/>
    <property type="match status" value="1"/>
</dbReference>
<evidence type="ECO:0000313" key="4">
    <source>
        <dbReference type="EMBL" id="MEJ2867372.1"/>
    </source>
</evidence>
<dbReference type="Proteomes" id="UP001385809">
    <property type="component" value="Unassembled WGS sequence"/>
</dbReference>
<keyword evidence="1" id="KW-0547">Nucleotide-binding</keyword>
<organism evidence="4 5">
    <name type="scientific">Actinomycetospora aurantiaca</name>
    <dbReference type="NCBI Taxonomy" id="3129233"/>
    <lineage>
        <taxon>Bacteria</taxon>
        <taxon>Bacillati</taxon>
        <taxon>Actinomycetota</taxon>
        <taxon>Actinomycetes</taxon>
        <taxon>Pseudonocardiales</taxon>
        <taxon>Pseudonocardiaceae</taxon>
        <taxon>Actinomycetospora</taxon>
    </lineage>
</organism>
<evidence type="ECO:0000259" key="3">
    <source>
        <dbReference type="PROSITE" id="PS50043"/>
    </source>
</evidence>
<gene>
    <name evidence="4" type="ORF">WCD74_06310</name>
</gene>
<dbReference type="InterPro" id="IPR003593">
    <property type="entry name" value="AAA+_ATPase"/>
</dbReference>
<sequence length="870" mass="91523">MSAVATSRAWPFVGRAEPLAVADAALDADRGVLLVGPAGVGKTRTAGELLARRAAARDTVRRALATSATVDVPLGALGPLLPPWGDRKGEPNLVQWAARALVARAEAGARLVLGIDDGHLLDPLSAAVVGQLALTRSATVVVTARSGAPLPDALATLRRERLLERVELDALTRPEVEELVAASLGGQLDGAAAYRLWHLTRGNALYVRELVSAACRHGTLRPLDGVWVWSGDAPTHGLDDVLDDRLGALPPEDRDALELLAFCEPAGTDLLASLVDPAVLDRLDRSGLVVSEQFGRRIDLRLAHPLYAELLRGRASPLRVRALNRRLADAQEAIGTRRARDRLRLLLWRLGAAQSVDPAELCEIAERVLPGDPATAGRLADAAVEAGGGFDAGFLSARVLLAAGRADEAEALLATLEADTPDRGVRLATTRAQNLFYALGAPEKAAGVLRELDAGGLDTDRQLTVLRAAVLSYERRYVETWELLAPLLVDVDGGDPTTLWACVVGVTALRGCGRFDTLAALATRGLALAAALADRAPEWQRMHLAMGEVSGHAFAGRFAEGVRLCEQRYEEALDAGLTGAKIVLGGFGGLVLFLCGQVRTSAHRLRDATAGVRIGAAPLVPVLRAGLAQSTALAGDVTAAEAVLAELGDPDPEYAPWIHMARAWTAAARGELARAVRDMTAAADAAEERDERPLTFLMLHGLVRLGVSDDALVERLTRQVDGVEGEYARAALAHARALAAGDGPALDEVVEVFATGGGLLLAAEVAAHAAAAHRRAGRVAAERAAAARARTLAARCEGARTPALDLLDAPDDLTPREREVARLAARGLTSRAIAEGLTLSVRTVDNTLSSVYAKLHVAGRRELATIDLGA</sequence>
<reference evidence="4 5" key="1">
    <citation type="submission" date="2024-03" db="EMBL/GenBank/DDBJ databases">
        <title>Actinomycetospora sp. OC33-EN08, a novel actinomycete isolated from wild orchid (Aerides multiflora).</title>
        <authorList>
            <person name="Suriyachadkun C."/>
        </authorList>
    </citation>
    <scope>NUCLEOTIDE SEQUENCE [LARGE SCALE GENOMIC DNA]</scope>
    <source>
        <strain evidence="4 5">OC33-EN08</strain>
    </source>
</reference>
<feature type="domain" description="HTH luxR-type" evidence="3">
    <location>
        <begin position="806"/>
        <end position="870"/>
    </location>
</feature>
<comment type="caution">
    <text evidence="4">The sequence shown here is derived from an EMBL/GenBank/DDBJ whole genome shotgun (WGS) entry which is preliminary data.</text>
</comment>
<dbReference type="SUPFAM" id="SSF46894">
    <property type="entry name" value="C-terminal effector domain of the bipartite response regulators"/>
    <property type="match status" value="1"/>
</dbReference>
<proteinExistence type="predicted"/>
<keyword evidence="5" id="KW-1185">Reference proteome</keyword>
<dbReference type="SMART" id="SM00421">
    <property type="entry name" value="HTH_LUXR"/>
    <property type="match status" value="1"/>
</dbReference>
<dbReference type="SUPFAM" id="SSF52540">
    <property type="entry name" value="P-loop containing nucleoside triphosphate hydrolases"/>
    <property type="match status" value="1"/>
</dbReference>
<evidence type="ECO:0000313" key="5">
    <source>
        <dbReference type="Proteomes" id="UP001385809"/>
    </source>
</evidence>
<dbReference type="PROSITE" id="PS50043">
    <property type="entry name" value="HTH_LUXR_2"/>
    <property type="match status" value="1"/>
</dbReference>
<evidence type="ECO:0000256" key="2">
    <source>
        <dbReference type="ARBA" id="ARBA00022840"/>
    </source>
</evidence>
<dbReference type="PANTHER" id="PTHR16305">
    <property type="entry name" value="TESTICULAR SOLUBLE ADENYLYL CYCLASE"/>
    <property type="match status" value="1"/>
</dbReference>
<dbReference type="EMBL" id="JBBEGN010000002">
    <property type="protein sequence ID" value="MEJ2867372.1"/>
    <property type="molecule type" value="Genomic_DNA"/>
</dbReference>
<dbReference type="Gene3D" id="1.10.10.10">
    <property type="entry name" value="Winged helix-like DNA-binding domain superfamily/Winged helix DNA-binding domain"/>
    <property type="match status" value="1"/>
</dbReference>
<evidence type="ECO:0000256" key="1">
    <source>
        <dbReference type="ARBA" id="ARBA00022741"/>
    </source>
</evidence>
<dbReference type="Gene3D" id="3.40.50.300">
    <property type="entry name" value="P-loop containing nucleotide triphosphate hydrolases"/>
    <property type="match status" value="1"/>
</dbReference>
<dbReference type="Pfam" id="PF13191">
    <property type="entry name" value="AAA_16"/>
    <property type="match status" value="1"/>
</dbReference>
<dbReference type="InterPro" id="IPR036388">
    <property type="entry name" value="WH-like_DNA-bd_sf"/>
</dbReference>
<dbReference type="SMART" id="SM00382">
    <property type="entry name" value="AAA"/>
    <property type="match status" value="1"/>
</dbReference>
<name>A0ABU8MJR4_9PSEU</name>
<dbReference type="RefSeq" id="WP_337693978.1">
    <property type="nucleotide sequence ID" value="NZ_JBBEGN010000002.1"/>
</dbReference>
<dbReference type="InterPro" id="IPR041664">
    <property type="entry name" value="AAA_16"/>
</dbReference>
<keyword evidence="2" id="KW-0067">ATP-binding</keyword>
<dbReference type="InterPro" id="IPR000792">
    <property type="entry name" value="Tscrpt_reg_LuxR_C"/>
</dbReference>
<dbReference type="PRINTS" id="PR00038">
    <property type="entry name" value="HTHLUXR"/>
</dbReference>
<dbReference type="PANTHER" id="PTHR16305:SF28">
    <property type="entry name" value="GUANYLATE CYCLASE DOMAIN-CONTAINING PROTEIN"/>
    <property type="match status" value="1"/>
</dbReference>
<accession>A0ABU8MJR4</accession>